<dbReference type="EMBL" id="FNSA01000003">
    <property type="protein sequence ID" value="SEB77344.1"/>
    <property type="molecule type" value="Genomic_DNA"/>
</dbReference>
<feature type="binding site" evidence="5">
    <location>
        <position position="99"/>
    </location>
    <ligand>
        <name>S-adenosyl-L-methionine</name>
        <dbReference type="ChEBI" id="CHEBI:59789"/>
    </ligand>
</feature>
<keyword evidence="8" id="KW-1185">Reference proteome</keyword>
<evidence type="ECO:0000256" key="2">
    <source>
        <dbReference type="ARBA" id="ARBA00022679"/>
    </source>
</evidence>
<dbReference type="SUPFAM" id="SSF53335">
    <property type="entry name" value="S-adenosyl-L-methionine-dependent methyltransferases"/>
    <property type="match status" value="1"/>
</dbReference>
<dbReference type="NCBIfam" id="NF000499">
    <property type="entry name" value="Erm23S_rRNA_broad"/>
    <property type="match status" value="1"/>
</dbReference>
<evidence type="ECO:0000256" key="5">
    <source>
        <dbReference type="PROSITE-ProRule" id="PRU01026"/>
    </source>
</evidence>
<evidence type="ECO:0000256" key="3">
    <source>
        <dbReference type="ARBA" id="ARBA00022691"/>
    </source>
</evidence>
<dbReference type="PANTHER" id="PTHR11727:SF7">
    <property type="entry name" value="DIMETHYLADENOSINE TRANSFERASE-RELATED"/>
    <property type="match status" value="1"/>
</dbReference>
<feature type="binding site" evidence="5">
    <location>
        <position position="83"/>
    </location>
    <ligand>
        <name>S-adenosyl-L-methionine</name>
        <dbReference type="ChEBI" id="CHEBI:59789"/>
    </ligand>
</feature>
<reference evidence="8" key="1">
    <citation type="submission" date="2016-10" db="EMBL/GenBank/DDBJ databases">
        <authorList>
            <person name="Varghese N."/>
            <person name="Submissions S."/>
        </authorList>
    </citation>
    <scope>NUCLEOTIDE SEQUENCE [LARGE SCALE GENOMIC DNA]</scope>
    <source>
        <strain evidence="8">DSM 44234</strain>
    </source>
</reference>
<comment type="similarity">
    <text evidence="5">Belongs to the class I-like SAM-binding methyltransferase superfamily. rRNA adenine N(6)-methyltransferase family.</text>
</comment>
<feature type="binding site" evidence="5">
    <location>
        <position position="16"/>
    </location>
    <ligand>
        <name>S-adenosyl-L-methionine</name>
        <dbReference type="ChEBI" id="CHEBI:59789"/>
    </ligand>
</feature>
<dbReference type="GO" id="GO:0003723">
    <property type="term" value="F:RNA binding"/>
    <property type="evidence" value="ECO:0007669"/>
    <property type="project" value="UniProtKB-UniRule"/>
</dbReference>
<protein>
    <submittedName>
        <fullName evidence="7">23S rRNA (Adenine-N6)-dimethyltransferase</fullName>
    </submittedName>
</protein>
<dbReference type="GO" id="GO:0000179">
    <property type="term" value="F:rRNA (adenine-N6,N6-)-dimethyltransferase activity"/>
    <property type="evidence" value="ECO:0007669"/>
    <property type="project" value="UniProtKB-UniRule"/>
</dbReference>
<keyword evidence="2 5" id="KW-0808">Transferase</keyword>
<dbReference type="SMART" id="SM00650">
    <property type="entry name" value="rADc"/>
    <property type="match status" value="1"/>
</dbReference>
<feature type="binding site" evidence="5">
    <location>
        <position position="61"/>
    </location>
    <ligand>
        <name>S-adenosyl-L-methionine</name>
        <dbReference type="ChEBI" id="CHEBI:59789"/>
    </ligand>
</feature>
<dbReference type="InterPro" id="IPR020598">
    <property type="entry name" value="rRNA_Ade_methylase_Trfase_N"/>
</dbReference>
<dbReference type="InterPro" id="IPR020596">
    <property type="entry name" value="rRNA_Ade_Mease_Trfase_CS"/>
</dbReference>
<feature type="domain" description="Ribosomal RNA adenine methylase transferase N-terminal" evidence="6">
    <location>
        <begin position="21"/>
        <end position="180"/>
    </location>
</feature>
<dbReference type="STRING" id="57704.SAMN04489793_0772"/>
<evidence type="ECO:0000256" key="4">
    <source>
        <dbReference type="ARBA" id="ARBA00022884"/>
    </source>
</evidence>
<keyword evidence="4 5" id="KW-0694">RNA-binding</keyword>
<dbReference type="InterPro" id="IPR001737">
    <property type="entry name" value="KsgA/Erm"/>
</dbReference>
<evidence type="ECO:0000256" key="1">
    <source>
        <dbReference type="ARBA" id="ARBA00022603"/>
    </source>
</evidence>
<feature type="binding site" evidence="5">
    <location>
        <position position="14"/>
    </location>
    <ligand>
        <name>S-adenosyl-L-methionine</name>
        <dbReference type="ChEBI" id="CHEBI:59789"/>
    </ligand>
</feature>
<dbReference type="Gene3D" id="3.40.50.150">
    <property type="entry name" value="Vaccinia Virus protein VP39"/>
    <property type="match status" value="1"/>
</dbReference>
<dbReference type="PROSITE" id="PS01131">
    <property type="entry name" value="RRNA_A_DIMETH"/>
    <property type="match status" value="1"/>
</dbReference>
<dbReference type="AlphaFoldDB" id="A0A1H4M3P0"/>
<dbReference type="CDD" id="cd02440">
    <property type="entry name" value="AdoMet_MTases"/>
    <property type="match status" value="1"/>
</dbReference>
<organism evidence="7 8">
    <name type="scientific">Tsukamurella tyrosinosolvens</name>
    <dbReference type="NCBI Taxonomy" id="57704"/>
    <lineage>
        <taxon>Bacteria</taxon>
        <taxon>Bacillati</taxon>
        <taxon>Actinomycetota</taxon>
        <taxon>Actinomycetes</taxon>
        <taxon>Mycobacteriales</taxon>
        <taxon>Tsukamurellaceae</taxon>
        <taxon>Tsukamurella</taxon>
    </lineage>
</organism>
<evidence type="ECO:0000313" key="7">
    <source>
        <dbReference type="EMBL" id="SEB77344.1"/>
    </source>
</evidence>
<dbReference type="Proteomes" id="UP000182241">
    <property type="component" value="Unassembled WGS sequence"/>
</dbReference>
<dbReference type="PROSITE" id="PS51689">
    <property type="entry name" value="SAM_RNA_A_N6_MT"/>
    <property type="match status" value="1"/>
</dbReference>
<dbReference type="InterPro" id="IPR029063">
    <property type="entry name" value="SAM-dependent_MTases_sf"/>
</dbReference>
<keyword evidence="1 5" id="KW-0489">Methyltransferase</keyword>
<name>A0A1H4M3P0_TSUTY</name>
<gene>
    <name evidence="7" type="ORF">SAMN04489793_0772</name>
</gene>
<dbReference type="PANTHER" id="PTHR11727">
    <property type="entry name" value="DIMETHYLADENOSINE TRANSFERASE"/>
    <property type="match status" value="1"/>
</dbReference>
<sequence>MPTHHGGRHEHGQNFLTDGAVIGRFVDLARHTDGPIIEIGPGAGALTDPLLRLGRPVTAVEIDGGHARRLRGRLPAVTVVHGDFLRHRLPAEPHAVVGNLPFHLTTAVLRKLLHAPHWTGAVLIVQWEVARRRAGVGGATMMTAQWSPWYDFGLAGRIPASAFTPRPSVDAGLLTITRRDAPLIPPARRRDYAAFVHAVFTGRGHGLPEVLAGVAPRHRRAEARRWAAGRGHRGTPLPRDLSAEAWVEAFERFAQSAT</sequence>
<keyword evidence="3 5" id="KW-0949">S-adenosyl-L-methionine</keyword>
<evidence type="ECO:0000259" key="6">
    <source>
        <dbReference type="SMART" id="SM00650"/>
    </source>
</evidence>
<feature type="binding site" evidence="5">
    <location>
        <position position="40"/>
    </location>
    <ligand>
        <name>S-adenosyl-L-methionine</name>
        <dbReference type="ChEBI" id="CHEBI:59789"/>
    </ligand>
</feature>
<dbReference type="OrthoDB" id="3616874at2"/>
<dbReference type="RefSeq" id="WP_068740713.1">
    <property type="nucleotide sequence ID" value="NZ_FNSA01000003.1"/>
</dbReference>
<dbReference type="Pfam" id="PF00398">
    <property type="entry name" value="RrnaAD"/>
    <property type="match status" value="1"/>
</dbReference>
<proteinExistence type="inferred from homology"/>
<evidence type="ECO:0000313" key="8">
    <source>
        <dbReference type="Proteomes" id="UP000182241"/>
    </source>
</evidence>
<dbReference type="GO" id="GO:0005829">
    <property type="term" value="C:cytosol"/>
    <property type="evidence" value="ECO:0007669"/>
    <property type="project" value="TreeGrafter"/>
</dbReference>
<accession>A0A1H4M3P0</accession>